<name>A0A0Q9WY02_DROWI</name>
<sequence>MIEISTIEYSCTINIRIFIDLSFLEQKRKILEQQKQKEQLAEQQRQQRQQQLQQLY</sequence>
<evidence type="ECO:0000313" key="3">
    <source>
        <dbReference type="Proteomes" id="UP000007798"/>
    </source>
</evidence>
<dbReference type="InParanoid" id="A0A0Q9WY02"/>
<dbReference type="EMBL" id="CH963847">
    <property type="protein sequence ID" value="KRF97742.1"/>
    <property type="molecule type" value="Genomic_DNA"/>
</dbReference>
<evidence type="ECO:0000256" key="1">
    <source>
        <dbReference type="SAM" id="Coils"/>
    </source>
</evidence>
<dbReference type="Proteomes" id="UP000007798">
    <property type="component" value="Unassembled WGS sequence"/>
</dbReference>
<proteinExistence type="predicted"/>
<keyword evidence="1" id="KW-0175">Coiled coil</keyword>
<accession>A0A0Q9WY02</accession>
<organism evidence="2 3">
    <name type="scientific">Drosophila willistoni</name>
    <name type="common">Fruit fly</name>
    <dbReference type="NCBI Taxonomy" id="7260"/>
    <lineage>
        <taxon>Eukaryota</taxon>
        <taxon>Metazoa</taxon>
        <taxon>Ecdysozoa</taxon>
        <taxon>Arthropoda</taxon>
        <taxon>Hexapoda</taxon>
        <taxon>Insecta</taxon>
        <taxon>Pterygota</taxon>
        <taxon>Neoptera</taxon>
        <taxon>Endopterygota</taxon>
        <taxon>Diptera</taxon>
        <taxon>Brachycera</taxon>
        <taxon>Muscomorpha</taxon>
        <taxon>Ephydroidea</taxon>
        <taxon>Drosophilidae</taxon>
        <taxon>Drosophila</taxon>
        <taxon>Sophophora</taxon>
    </lineage>
</organism>
<reference evidence="2 3" key="1">
    <citation type="journal article" date="2007" name="Nature">
        <title>Evolution of genes and genomes on the Drosophila phylogeny.</title>
        <authorList>
            <consortium name="Drosophila 12 Genomes Consortium"/>
            <person name="Clark A.G."/>
            <person name="Eisen M.B."/>
            <person name="Smith D.R."/>
            <person name="Bergman C.M."/>
            <person name="Oliver B."/>
            <person name="Markow T.A."/>
            <person name="Kaufman T.C."/>
            <person name="Kellis M."/>
            <person name="Gelbart W."/>
            <person name="Iyer V.N."/>
            <person name="Pollard D.A."/>
            <person name="Sackton T.B."/>
            <person name="Larracuente A.M."/>
            <person name="Singh N.D."/>
            <person name="Abad J.P."/>
            <person name="Abt D.N."/>
            <person name="Adryan B."/>
            <person name="Aguade M."/>
            <person name="Akashi H."/>
            <person name="Anderson W.W."/>
            <person name="Aquadro C.F."/>
            <person name="Ardell D.H."/>
            <person name="Arguello R."/>
            <person name="Artieri C.G."/>
            <person name="Barbash D.A."/>
            <person name="Barker D."/>
            <person name="Barsanti P."/>
            <person name="Batterham P."/>
            <person name="Batzoglou S."/>
            <person name="Begun D."/>
            <person name="Bhutkar A."/>
            <person name="Blanco E."/>
            <person name="Bosak S.A."/>
            <person name="Bradley R.K."/>
            <person name="Brand A.D."/>
            <person name="Brent M.R."/>
            <person name="Brooks A.N."/>
            <person name="Brown R.H."/>
            <person name="Butlin R.K."/>
            <person name="Caggese C."/>
            <person name="Calvi B.R."/>
            <person name="Bernardo de Carvalho A."/>
            <person name="Caspi A."/>
            <person name="Castrezana S."/>
            <person name="Celniker S.E."/>
            <person name="Chang J.L."/>
            <person name="Chapple C."/>
            <person name="Chatterji S."/>
            <person name="Chinwalla A."/>
            <person name="Civetta A."/>
            <person name="Clifton S.W."/>
            <person name="Comeron J.M."/>
            <person name="Costello J.C."/>
            <person name="Coyne J.A."/>
            <person name="Daub J."/>
            <person name="David R.G."/>
            <person name="Delcher A.L."/>
            <person name="Delehaunty K."/>
            <person name="Do C.B."/>
            <person name="Ebling H."/>
            <person name="Edwards K."/>
            <person name="Eickbush T."/>
            <person name="Evans J.D."/>
            <person name="Filipski A."/>
            <person name="Findeiss S."/>
            <person name="Freyhult E."/>
            <person name="Fulton L."/>
            <person name="Fulton R."/>
            <person name="Garcia A.C."/>
            <person name="Gardiner A."/>
            <person name="Garfield D.A."/>
            <person name="Garvin B.E."/>
            <person name="Gibson G."/>
            <person name="Gilbert D."/>
            <person name="Gnerre S."/>
            <person name="Godfrey J."/>
            <person name="Good R."/>
            <person name="Gotea V."/>
            <person name="Gravely B."/>
            <person name="Greenberg A.J."/>
            <person name="Griffiths-Jones S."/>
            <person name="Gross S."/>
            <person name="Guigo R."/>
            <person name="Gustafson E.A."/>
            <person name="Haerty W."/>
            <person name="Hahn M.W."/>
            <person name="Halligan D.L."/>
            <person name="Halpern A.L."/>
            <person name="Halter G.M."/>
            <person name="Han M.V."/>
            <person name="Heger A."/>
            <person name="Hillier L."/>
            <person name="Hinrichs A.S."/>
            <person name="Holmes I."/>
            <person name="Hoskins R.A."/>
            <person name="Hubisz M.J."/>
            <person name="Hultmark D."/>
            <person name="Huntley M.A."/>
            <person name="Jaffe D.B."/>
            <person name="Jagadeeshan S."/>
            <person name="Jeck W.R."/>
            <person name="Johnson J."/>
            <person name="Jones C.D."/>
            <person name="Jordan W.C."/>
            <person name="Karpen G.H."/>
            <person name="Kataoka E."/>
            <person name="Keightley P.D."/>
            <person name="Kheradpour P."/>
            <person name="Kirkness E.F."/>
            <person name="Koerich L.B."/>
            <person name="Kristiansen K."/>
            <person name="Kudrna D."/>
            <person name="Kulathinal R.J."/>
            <person name="Kumar S."/>
            <person name="Kwok R."/>
            <person name="Lander E."/>
            <person name="Langley C.H."/>
            <person name="Lapoint R."/>
            <person name="Lazzaro B.P."/>
            <person name="Lee S.J."/>
            <person name="Levesque L."/>
            <person name="Li R."/>
            <person name="Lin C.F."/>
            <person name="Lin M.F."/>
            <person name="Lindblad-Toh K."/>
            <person name="Llopart A."/>
            <person name="Long M."/>
            <person name="Low L."/>
            <person name="Lozovsky E."/>
            <person name="Lu J."/>
            <person name="Luo M."/>
            <person name="Machado C.A."/>
            <person name="Makalowski W."/>
            <person name="Marzo M."/>
            <person name="Matsuda M."/>
            <person name="Matzkin L."/>
            <person name="McAllister B."/>
            <person name="McBride C.S."/>
            <person name="McKernan B."/>
            <person name="McKernan K."/>
            <person name="Mendez-Lago M."/>
            <person name="Minx P."/>
            <person name="Mollenhauer M.U."/>
            <person name="Montooth K."/>
            <person name="Mount S.M."/>
            <person name="Mu X."/>
            <person name="Myers E."/>
            <person name="Negre B."/>
            <person name="Newfeld S."/>
            <person name="Nielsen R."/>
            <person name="Noor M.A."/>
            <person name="O'Grady P."/>
            <person name="Pachter L."/>
            <person name="Papaceit M."/>
            <person name="Parisi M.J."/>
            <person name="Parisi M."/>
            <person name="Parts L."/>
            <person name="Pedersen J.S."/>
            <person name="Pesole G."/>
            <person name="Phillippy A.M."/>
            <person name="Ponting C.P."/>
            <person name="Pop M."/>
            <person name="Porcelli D."/>
            <person name="Powell J.R."/>
            <person name="Prohaska S."/>
            <person name="Pruitt K."/>
            <person name="Puig M."/>
            <person name="Quesneville H."/>
            <person name="Ram K.R."/>
            <person name="Rand D."/>
            <person name="Rasmussen M.D."/>
            <person name="Reed L.K."/>
            <person name="Reenan R."/>
            <person name="Reily A."/>
            <person name="Remington K.A."/>
            <person name="Rieger T.T."/>
            <person name="Ritchie M.G."/>
            <person name="Robin C."/>
            <person name="Rogers Y.H."/>
            <person name="Rohde C."/>
            <person name="Rozas J."/>
            <person name="Rubenfield M.J."/>
            <person name="Ruiz A."/>
            <person name="Russo S."/>
            <person name="Salzberg S.L."/>
            <person name="Sanchez-Gracia A."/>
            <person name="Saranga D.J."/>
            <person name="Sato H."/>
            <person name="Schaeffer S.W."/>
            <person name="Schatz M.C."/>
            <person name="Schlenke T."/>
            <person name="Schwartz R."/>
            <person name="Segarra C."/>
            <person name="Singh R.S."/>
            <person name="Sirot L."/>
            <person name="Sirota M."/>
            <person name="Sisneros N.B."/>
            <person name="Smith C.D."/>
            <person name="Smith T.F."/>
            <person name="Spieth J."/>
            <person name="Stage D.E."/>
            <person name="Stark A."/>
            <person name="Stephan W."/>
            <person name="Strausberg R.L."/>
            <person name="Strempel S."/>
            <person name="Sturgill D."/>
            <person name="Sutton G."/>
            <person name="Sutton G.G."/>
            <person name="Tao W."/>
            <person name="Teichmann S."/>
            <person name="Tobari Y.N."/>
            <person name="Tomimura Y."/>
            <person name="Tsolas J.M."/>
            <person name="Valente V.L."/>
            <person name="Venter E."/>
            <person name="Venter J.C."/>
            <person name="Vicario S."/>
            <person name="Vieira F.G."/>
            <person name="Vilella A.J."/>
            <person name="Villasante A."/>
            <person name="Walenz B."/>
            <person name="Wang J."/>
            <person name="Wasserman M."/>
            <person name="Watts T."/>
            <person name="Wilson D."/>
            <person name="Wilson R.K."/>
            <person name="Wing R.A."/>
            <person name="Wolfner M.F."/>
            <person name="Wong A."/>
            <person name="Wong G.K."/>
            <person name="Wu C.I."/>
            <person name="Wu G."/>
            <person name="Yamamoto D."/>
            <person name="Yang H.P."/>
            <person name="Yang S.P."/>
            <person name="Yorke J.A."/>
            <person name="Yoshida K."/>
            <person name="Zdobnov E."/>
            <person name="Zhang P."/>
            <person name="Zhang Y."/>
            <person name="Zimin A.V."/>
            <person name="Baldwin J."/>
            <person name="Abdouelleil A."/>
            <person name="Abdulkadir J."/>
            <person name="Abebe A."/>
            <person name="Abera B."/>
            <person name="Abreu J."/>
            <person name="Acer S.C."/>
            <person name="Aftuck L."/>
            <person name="Alexander A."/>
            <person name="An P."/>
            <person name="Anderson E."/>
            <person name="Anderson S."/>
            <person name="Arachi H."/>
            <person name="Azer M."/>
            <person name="Bachantsang P."/>
            <person name="Barry A."/>
            <person name="Bayul T."/>
            <person name="Berlin A."/>
            <person name="Bessette D."/>
            <person name="Bloom T."/>
            <person name="Blye J."/>
            <person name="Boguslavskiy L."/>
            <person name="Bonnet C."/>
            <person name="Boukhgalter B."/>
            <person name="Bourzgui I."/>
            <person name="Brown A."/>
            <person name="Cahill P."/>
            <person name="Channer S."/>
            <person name="Cheshatsang Y."/>
            <person name="Chuda L."/>
            <person name="Citroen M."/>
            <person name="Collymore A."/>
            <person name="Cooke P."/>
            <person name="Costello M."/>
            <person name="D'Aco K."/>
            <person name="Daza R."/>
            <person name="De Haan G."/>
            <person name="DeGray S."/>
            <person name="DeMaso C."/>
            <person name="Dhargay N."/>
            <person name="Dooley K."/>
            <person name="Dooley E."/>
            <person name="Doricent M."/>
            <person name="Dorje P."/>
            <person name="Dorjee K."/>
            <person name="Dupes A."/>
            <person name="Elong R."/>
            <person name="Falk J."/>
            <person name="Farina A."/>
            <person name="Faro S."/>
            <person name="Ferguson D."/>
            <person name="Fisher S."/>
            <person name="Foley C.D."/>
            <person name="Franke A."/>
            <person name="Friedrich D."/>
            <person name="Gadbois L."/>
            <person name="Gearin G."/>
            <person name="Gearin C.R."/>
            <person name="Giannoukos G."/>
            <person name="Goode T."/>
            <person name="Graham J."/>
            <person name="Grandbois E."/>
            <person name="Grewal S."/>
            <person name="Gyaltsen K."/>
            <person name="Hafez N."/>
            <person name="Hagos B."/>
            <person name="Hall J."/>
            <person name="Henson C."/>
            <person name="Hollinger A."/>
            <person name="Honan T."/>
            <person name="Huard M.D."/>
            <person name="Hughes L."/>
            <person name="Hurhula B."/>
            <person name="Husby M.E."/>
            <person name="Kamat A."/>
            <person name="Kanga B."/>
            <person name="Kashin S."/>
            <person name="Khazanovich D."/>
            <person name="Kisner P."/>
            <person name="Lance K."/>
            <person name="Lara M."/>
            <person name="Lee W."/>
            <person name="Lennon N."/>
            <person name="Letendre F."/>
            <person name="LeVine R."/>
            <person name="Lipovsky A."/>
            <person name="Liu X."/>
            <person name="Liu J."/>
            <person name="Liu S."/>
            <person name="Lokyitsang T."/>
            <person name="Lokyitsang Y."/>
            <person name="Lubonja R."/>
            <person name="Lui A."/>
            <person name="MacDonald P."/>
            <person name="Magnisalis V."/>
            <person name="Maru K."/>
            <person name="Matthews C."/>
            <person name="McCusker W."/>
            <person name="McDonough S."/>
            <person name="Mehta T."/>
            <person name="Meldrim J."/>
            <person name="Meneus L."/>
            <person name="Mihai O."/>
            <person name="Mihalev A."/>
            <person name="Mihova T."/>
            <person name="Mittelman R."/>
            <person name="Mlenga V."/>
            <person name="Montmayeur A."/>
            <person name="Mulrain L."/>
            <person name="Navidi A."/>
            <person name="Naylor J."/>
            <person name="Negash T."/>
            <person name="Nguyen T."/>
            <person name="Nguyen N."/>
            <person name="Nicol R."/>
            <person name="Norbu C."/>
            <person name="Norbu N."/>
            <person name="Novod N."/>
            <person name="O'Neill B."/>
            <person name="Osman S."/>
            <person name="Markiewicz E."/>
            <person name="Oyono O.L."/>
            <person name="Patti C."/>
            <person name="Phunkhang P."/>
            <person name="Pierre F."/>
            <person name="Priest M."/>
            <person name="Raghuraman S."/>
            <person name="Rege F."/>
            <person name="Reyes R."/>
            <person name="Rise C."/>
            <person name="Rogov P."/>
            <person name="Ross K."/>
            <person name="Ryan E."/>
            <person name="Settipalli S."/>
            <person name="Shea T."/>
            <person name="Sherpa N."/>
            <person name="Shi L."/>
            <person name="Shih D."/>
            <person name="Sparrow T."/>
            <person name="Spaulding J."/>
            <person name="Stalker J."/>
            <person name="Stange-Thomann N."/>
            <person name="Stavropoulos S."/>
            <person name="Stone C."/>
            <person name="Strader C."/>
            <person name="Tesfaye S."/>
            <person name="Thomson T."/>
            <person name="Thoulutsang Y."/>
            <person name="Thoulutsang D."/>
            <person name="Topham K."/>
            <person name="Topping I."/>
            <person name="Tsamla T."/>
            <person name="Vassiliev H."/>
            <person name="Vo A."/>
            <person name="Wangchuk T."/>
            <person name="Wangdi T."/>
            <person name="Weiand M."/>
            <person name="Wilkinson J."/>
            <person name="Wilson A."/>
            <person name="Yadav S."/>
            <person name="Young G."/>
            <person name="Yu Q."/>
            <person name="Zembek L."/>
            <person name="Zhong D."/>
            <person name="Zimmer A."/>
            <person name="Zwirko Z."/>
            <person name="Jaffe D.B."/>
            <person name="Alvarez P."/>
            <person name="Brockman W."/>
            <person name="Butler J."/>
            <person name="Chin C."/>
            <person name="Gnerre S."/>
            <person name="Grabherr M."/>
            <person name="Kleber M."/>
            <person name="Mauceli E."/>
            <person name="MacCallum I."/>
        </authorList>
    </citation>
    <scope>NUCLEOTIDE SEQUENCE [LARGE SCALE GENOMIC DNA]</scope>
    <source>
        <strain evidence="3">Tucson 14030-0811.24</strain>
    </source>
</reference>
<gene>
    <name evidence="2" type="primary">Dwil\GK27662</name>
    <name evidence="2" type="ORF">Dwil_GK27662</name>
</gene>
<dbReference type="AlphaFoldDB" id="A0A0Q9WY02"/>
<feature type="non-terminal residue" evidence="2">
    <location>
        <position position="56"/>
    </location>
</feature>
<protein>
    <submittedName>
        <fullName evidence="2">Uncharacterized protein</fullName>
    </submittedName>
</protein>
<keyword evidence="3" id="KW-1185">Reference proteome</keyword>
<feature type="coiled-coil region" evidence="1">
    <location>
        <begin position="21"/>
        <end position="54"/>
    </location>
</feature>
<evidence type="ECO:0000313" key="2">
    <source>
        <dbReference type="EMBL" id="KRF97742.1"/>
    </source>
</evidence>